<dbReference type="Gene3D" id="1.20.1260.10">
    <property type="match status" value="1"/>
</dbReference>
<dbReference type="Proteomes" id="UP000245880">
    <property type="component" value="Unassembled WGS sequence"/>
</dbReference>
<feature type="transmembrane region" description="Helical" evidence="1">
    <location>
        <begin position="7"/>
        <end position="28"/>
    </location>
</feature>
<dbReference type="OrthoDB" id="517560at2"/>
<dbReference type="RefSeq" id="WP_109674219.1">
    <property type="nucleotide sequence ID" value="NZ_QGDT01000004.1"/>
</dbReference>
<sequence length="149" mass="17285">MKRTSYLKFTLMMSLSFITMYLVMFLNVDQFSHIYFSLTRLYMTLLMVTPMAVMMILMMPKMYTHVKTNLIIISASVLFFVLALTGLRKQVFISDVQYMKAMIPHHSSAILTSESAKIQNPKVRKLADDIIKAQKQEIAEMKSLLEEIE</sequence>
<feature type="domain" description="DUF305" evidence="2">
    <location>
        <begin position="95"/>
        <end position="147"/>
    </location>
</feature>
<dbReference type="EMBL" id="QGDT01000004">
    <property type="protein sequence ID" value="PWJ58361.1"/>
    <property type="molecule type" value="Genomic_DNA"/>
</dbReference>
<dbReference type="AlphaFoldDB" id="A0A316ALD0"/>
<accession>A0A316ALD0</accession>
<proteinExistence type="predicted"/>
<feature type="transmembrane region" description="Helical" evidence="1">
    <location>
        <begin position="34"/>
        <end position="57"/>
    </location>
</feature>
<keyword evidence="1" id="KW-0472">Membrane</keyword>
<gene>
    <name evidence="3" type="ORF">CLV98_104220</name>
</gene>
<evidence type="ECO:0000313" key="4">
    <source>
        <dbReference type="Proteomes" id="UP000245880"/>
    </source>
</evidence>
<reference evidence="3 4" key="1">
    <citation type="submission" date="2018-03" db="EMBL/GenBank/DDBJ databases">
        <title>Genomic Encyclopedia of Archaeal and Bacterial Type Strains, Phase II (KMG-II): from individual species to whole genera.</title>
        <authorList>
            <person name="Goeker M."/>
        </authorList>
    </citation>
    <scope>NUCLEOTIDE SEQUENCE [LARGE SCALE GENOMIC DNA]</scope>
    <source>
        <strain evidence="3 4">DSM 100346</strain>
    </source>
</reference>
<name>A0A316ALD0_9BACT</name>
<keyword evidence="1" id="KW-1133">Transmembrane helix</keyword>
<evidence type="ECO:0000259" key="2">
    <source>
        <dbReference type="Pfam" id="PF03713"/>
    </source>
</evidence>
<dbReference type="InterPro" id="IPR005183">
    <property type="entry name" value="DUF305_CopM-like"/>
</dbReference>
<protein>
    <recommendedName>
        <fullName evidence="2">DUF305 domain-containing protein</fullName>
    </recommendedName>
</protein>
<organism evidence="3 4">
    <name type="scientific">Dyadobacter jejuensis</name>
    <dbReference type="NCBI Taxonomy" id="1082580"/>
    <lineage>
        <taxon>Bacteria</taxon>
        <taxon>Pseudomonadati</taxon>
        <taxon>Bacteroidota</taxon>
        <taxon>Cytophagia</taxon>
        <taxon>Cytophagales</taxon>
        <taxon>Spirosomataceae</taxon>
        <taxon>Dyadobacter</taxon>
    </lineage>
</organism>
<dbReference type="InterPro" id="IPR012347">
    <property type="entry name" value="Ferritin-like"/>
</dbReference>
<feature type="transmembrane region" description="Helical" evidence="1">
    <location>
        <begin position="69"/>
        <end position="87"/>
    </location>
</feature>
<keyword evidence="4" id="KW-1185">Reference proteome</keyword>
<comment type="caution">
    <text evidence="3">The sequence shown here is derived from an EMBL/GenBank/DDBJ whole genome shotgun (WGS) entry which is preliminary data.</text>
</comment>
<dbReference type="Pfam" id="PF03713">
    <property type="entry name" value="DUF305"/>
    <property type="match status" value="1"/>
</dbReference>
<keyword evidence="1" id="KW-0812">Transmembrane</keyword>
<evidence type="ECO:0000313" key="3">
    <source>
        <dbReference type="EMBL" id="PWJ58361.1"/>
    </source>
</evidence>
<evidence type="ECO:0000256" key="1">
    <source>
        <dbReference type="SAM" id="Phobius"/>
    </source>
</evidence>